<protein>
    <submittedName>
        <fullName evidence="1">Uncharacterized protein</fullName>
    </submittedName>
</protein>
<organism evidence="1 2">
    <name type="scientific">Calothrix parietina FACHB-288</name>
    <dbReference type="NCBI Taxonomy" id="2692896"/>
    <lineage>
        <taxon>Bacteria</taxon>
        <taxon>Bacillati</taxon>
        <taxon>Cyanobacteriota</taxon>
        <taxon>Cyanophyceae</taxon>
        <taxon>Nostocales</taxon>
        <taxon>Calotrichaceae</taxon>
        <taxon>Calothrix</taxon>
    </lineage>
</organism>
<comment type="caution">
    <text evidence="1">The sequence shown here is derived from an EMBL/GenBank/DDBJ whole genome shotgun (WGS) entry which is preliminary data.</text>
</comment>
<sequence length="243" mass="28912">MSEHRLSEIVIERPRSGTRIPLKKQTGYKKQLYKLTQDATEDGLFNHYLIKTRYKSKYLSDHLGPLRRLLCSKVGQPWNDVYSELCQRLDSNTMAGQHVINHIWDYVERHVEIIDGVVYRKLYRGYRTPFGWGYRDRDRFYIHPDTGILCAVEEVPSKPWSSKQETDFIIIDDYHEYQKLNDIWYLITFGNFPQQSNDDTKDSLKGLAHIVWHRYYSLSSYAVSKRQCNKKELRVILKLLSKQ</sequence>
<name>A0ABR8AIN0_9CYAN</name>
<reference evidence="1 2" key="1">
    <citation type="journal article" date="2020" name="ISME J.">
        <title>Comparative genomics reveals insights into cyanobacterial evolution and habitat adaptation.</title>
        <authorList>
            <person name="Chen M.Y."/>
            <person name="Teng W.K."/>
            <person name="Zhao L."/>
            <person name="Hu C.X."/>
            <person name="Zhou Y.K."/>
            <person name="Han B.P."/>
            <person name="Song L.R."/>
            <person name="Shu W.S."/>
        </authorList>
    </citation>
    <scope>NUCLEOTIDE SEQUENCE [LARGE SCALE GENOMIC DNA]</scope>
    <source>
        <strain evidence="1 2">FACHB-288</strain>
    </source>
</reference>
<dbReference type="EMBL" id="JACJQH010000063">
    <property type="protein sequence ID" value="MBD2199584.1"/>
    <property type="molecule type" value="Genomic_DNA"/>
</dbReference>
<evidence type="ECO:0000313" key="2">
    <source>
        <dbReference type="Proteomes" id="UP000658514"/>
    </source>
</evidence>
<evidence type="ECO:0000313" key="1">
    <source>
        <dbReference type="EMBL" id="MBD2199584.1"/>
    </source>
</evidence>
<gene>
    <name evidence="1" type="ORF">H6G24_29610</name>
</gene>
<accession>A0ABR8AIN0</accession>
<dbReference type="Proteomes" id="UP000658514">
    <property type="component" value="Unassembled WGS sequence"/>
</dbReference>
<dbReference type="RefSeq" id="WP_190549133.1">
    <property type="nucleotide sequence ID" value="NZ_CAWPNO010000099.1"/>
</dbReference>
<proteinExistence type="predicted"/>
<keyword evidence="2" id="KW-1185">Reference proteome</keyword>